<dbReference type="InterPro" id="IPR008920">
    <property type="entry name" value="TF_FadR/GntR_C"/>
</dbReference>
<accession>A0AAE9VQN9</accession>
<gene>
    <name evidence="5" type="ORF">O6P33_05700</name>
</gene>
<keyword evidence="2" id="KW-0238">DNA-binding</keyword>
<evidence type="ECO:0000259" key="4">
    <source>
        <dbReference type="PROSITE" id="PS50949"/>
    </source>
</evidence>
<keyword evidence="6" id="KW-1185">Reference proteome</keyword>
<dbReference type="Pfam" id="PF00392">
    <property type="entry name" value="GntR"/>
    <property type="match status" value="1"/>
</dbReference>
<sequence>MLQDDTDSVAKSIADALAQRIICGELQGGFALREVAIAEQYQVSRSSVREALLLLQRSYLVDIYPRRGAQVRILTAQNVQDLYDLSTELYILLGTLLAQRWQTPGQLLPFVELRRAMQQSVQNNATEKFIQHCFAVIEVAAPVVDNPYLQQALANIVPAVSRTYYSAFKQRSTEMAQFTRIFDQLLVAVQGRQVDDIRVLVKSYAQKNCHLILSALPEAC</sequence>
<protein>
    <submittedName>
        <fullName evidence="5">GntR family transcriptional regulator</fullName>
    </submittedName>
</protein>
<dbReference type="RefSeq" id="WP_269819240.1">
    <property type="nucleotide sequence ID" value="NZ_CP114976.1"/>
</dbReference>
<dbReference type="PROSITE" id="PS50949">
    <property type="entry name" value="HTH_GNTR"/>
    <property type="match status" value="1"/>
</dbReference>
<evidence type="ECO:0000313" key="5">
    <source>
        <dbReference type="EMBL" id="WBE26318.1"/>
    </source>
</evidence>
<dbReference type="GO" id="GO:0003700">
    <property type="term" value="F:DNA-binding transcription factor activity"/>
    <property type="evidence" value="ECO:0007669"/>
    <property type="project" value="InterPro"/>
</dbReference>
<dbReference type="Proteomes" id="UP001212189">
    <property type="component" value="Chromosome"/>
</dbReference>
<dbReference type="InterPro" id="IPR036390">
    <property type="entry name" value="WH_DNA-bd_sf"/>
</dbReference>
<dbReference type="PANTHER" id="PTHR43537">
    <property type="entry name" value="TRANSCRIPTIONAL REGULATOR, GNTR FAMILY"/>
    <property type="match status" value="1"/>
</dbReference>
<reference evidence="5 6" key="1">
    <citation type="submission" date="2022-12" db="EMBL/GenBank/DDBJ databases">
        <title>Coexistence and Characterization of a Novel Tigecycline Resistance gene tet(X) variant and blaNDM-1 in a Pseudomonas caeni Isolate of Chicken Origin.</title>
        <authorList>
            <person name="Lu X."/>
            <person name="Zhang L."/>
            <person name="Li R."/>
            <person name="Wang Z."/>
        </authorList>
    </citation>
    <scope>NUCLEOTIDE SEQUENCE [LARGE SCALE GENOMIC DNA]</scope>
    <source>
        <strain evidence="5 6">CE14</strain>
    </source>
</reference>
<evidence type="ECO:0000256" key="3">
    <source>
        <dbReference type="ARBA" id="ARBA00023163"/>
    </source>
</evidence>
<keyword evidence="1" id="KW-0805">Transcription regulation</keyword>
<evidence type="ECO:0000313" key="6">
    <source>
        <dbReference type="Proteomes" id="UP001212189"/>
    </source>
</evidence>
<dbReference type="SMART" id="SM00345">
    <property type="entry name" value="HTH_GNTR"/>
    <property type="match status" value="1"/>
</dbReference>
<evidence type="ECO:0000256" key="2">
    <source>
        <dbReference type="ARBA" id="ARBA00023125"/>
    </source>
</evidence>
<dbReference type="InterPro" id="IPR036388">
    <property type="entry name" value="WH-like_DNA-bd_sf"/>
</dbReference>
<keyword evidence="3" id="KW-0804">Transcription</keyword>
<organism evidence="5 6">
    <name type="scientific">Denitrificimonas caeni</name>
    <dbReference type="NCBI Taxonomy" id="521720"/>
    <lineage>
        <taxon>Bacteria</taxon>
        <taxon>Pseudomonadati</taxon>
        <taxon>Pseudomonadota</taxon>
        <taxon>Gammaproteobacteria</taxon>
        <taxon>Pseudomonadales</taxon>
        <taxon>Pseudomonadaceae</taxon>
        <taxon>Denitrificimonas</taxon>
    </lineage>
</organism>
<dbReference type="PANTHER" id="PTHR43537:SF24">
    <property type="entry name" value="GLUCONATE OPERON TRANSCRIPTIONAL REPRESSOR"/>
    <property type="match status" value="1"/>
</dbReference>
<proteinExistence type="predicted"/>
<dbReference type="KEGG" id="dce:O6P33_05700"/>
<dbReference type="Gene3D" id="1.10.10.10">
    <property type="entry name" value="Winged helix-like DNA-binding domain superfamily/Winged helix DNA-binding domain"/>
    <property type="match status" value="1"/>
</dbReference>
<name>A0AAE9VQN9_9GAMM</name>
<dbReference type="AlphaFoldDB" id="A0AAE9VQN9"/>
<dbReference type="GO" id="GO:0003677">
    <property type="term" value="F:DNA binding"/>
    <property type="evidence" value="ECO:0007669"/>
    <property type="project" value="UniProtKB-KW"/>
</dbReference>
<dbReference type="InterPro" id="IPR000524">
    <property type="entry name" value="Tscrpt_reg_HTH_GntR"/>
</dbReference>
<dbReference type="EMBL" id="CP114976">
    <property type="protein sequence ID" value="WBE26318.1"/>
    <property type="molecule type" value="Genomic_DNA"/>
</dbReference>
<evidence type="ECO:0000256" key="1">
    <source>
        <dbReference type="ARBA" id="ARBA00023015"/>
    </source>
</evidence>
<dbReference type="Gene3D" id="1.20.120.530">
    <property type="entry name" value="GntR ligand-binding domain-like"/>
    <property type="match status" value="1"/>
</dbReference>
<feature type="domain" description="HTH gntR-type" evidence="4">
    <location>
        <begin position="7"/>
        <end position="74"/>
    </location>
</feature>
<dbReference type="SUPFAM" id="SSF46785">
    <property type="entry name" value="Winged helix' DNA-binding domain"/>
    <property type="match status" value="1"/>
</dbReference>